<dbReference type="EMBL" id="JBHSQH010000006">
    <property type="protein sequence ID" value="MFC5973809.1"/>
    <property type="molecule type" value="Genomic_DNA"/>
</dbReference>
<protein>
    <submittedName>
        <fullName evidence="1">Uncharacterized protein</fullName>
    </submittedName>
</protein>
<keyword evidence="2" id="KW-1185">Reference proteome</keyword>
<evidence type="ECO:0000313" key="1">
    <source>
        <dbReference type="EMBL" id="MFC5973809.1"/>
    </source>
</evidence>
<gene>
    <name evidence="1" type="ORF">ACFPYI_20990</name>
</gene>
<dbReference type="Proteomes" id="UP001596099">
    <property type="component" value="Unassembled WGS sequence"/>
</dbReference>
<comment type="caution">
    <text evidence="1">The sequence shown here is derived from an EMBL/GenBank/DDBJ whole genome shotgun (WGS) entry which is preliminary data.</text>
</comment>
<dbReference type="AlphaFoldDB" id="A0ABD5RTZ6"/>
<proteinExistence type="predicted"/>
<accession>A0ABD5RTZ6</accession>
<reference evidence="1 2" key="1">
    <citation type="journal article" date="2019" name="Int. J. Syst. Evol. Microbiol.">
        <title>The Global Catalogue of Microorganisms (GCM) 10K type strain sequencing project: providing services to taxonomists for standard genome sequencing and annotation.</title>
        <authorList>
            <consortium name="The Broad Institute Genomics Platform"/>
            <consortium name="The Broad Institute Genome Sequencing Center for Infectious Disease"/>
            <person name="Wu L."/>
            <person name="Ma J."/>
        </authorList>
    </citation>
    <scope>NUCLEOTIDE SEQUENCE [LARGE SCALE GENOMIC DNA]</scope>
    <source>
        <strain evidence="1 2">CGMCC 1.12543</strain>
    </source>
</reference>
<evidence type="ECO:0000313" key="2">
    <source>
        <dbReference type="Proteomes" id="UP001596099"/>
    </source>
</evidence>
<dbReference type="RefSeq" id="WP_247421945.1">
    <property type="nucleotide sequence ID" value="NZ_JALLGW010000008.1"/>
</dbReference>
<name>A0ABD5RTZ6_9EURY</name>
<organism evidence="1 2">
    <name type="scientific">Halomarina salina</name>
    <dbReference type="NCBI Taxonomy" id="1872699"/>
    <lineage>
        <taxon>Archaea</taxon>
        <taxon>Methanobacteriati</taxon>
        <taxon>Methanobacteriota</taxon>
        <taxon>Stenosarchaea group</taxon>
        <taxon>Halobacteria</taxon>
        <taxon>Halobacteriales</taxon>
        <taxon>Natronomonadaceae</taxon>
        <taxon>Halomarina</taxon>
    </lineage>
</organism>
<sequence>MTPGRAEGFERAADGLTDVVDAIDDVDLNAMQTEDVRTVLDARETLEDLTGQYRHDQRAYQRNQREEE</sequence>